<name>A0A9X3MT22_9ACTN</name>
<sequence>MFDGDFERDAARLSERLDGFADDPHGLRDAFLERHVHTLYAQLTDDGKDGLRADDLVYAAADRVPGLTPSRDQVERERERFQKDKEGYEIAQGQLLGHVLANPDAGTHLIDVMLRPTQLALDHQDDYQKTGYANLGTASVTRRGNVGTVELSNPRYLNAEDDTTTGPLEAAIDLVLLDPQVEIAVLRGGIVEHPRYAGRRIFGAGLNLTHLYRGQISYLFFPMRDLGLVHKIYRGLSRPETEKLWIAAAETFAIGGGCQLLLVADHILAEENTRCTLPARNEGIIPGAANLRLPRFVGDRRARQAILSDRELAPEELADDIVAPGEMDAYIERTATHLASAGAVSGVANRRALRIGQEPLSTFREYMATYSREQAVCHFSPALIRNLEENWRAHERQD</sequence>
<dbReference type="Proteomes" id="UP001149140">
    <property type="component" value="Unassembled WGS sequence"/>
</dbReference>
<dbReference type="PANTHER" id="PTHR11941">
    <property type="entry name" value="ENOYL-COA HYDRATASE-RELATED"/>
    <property type="match status" value="1"/>
</dbReference>
<dbReference type="AlphaFoldDB" id="A0A9X3MT22"/>
<gene>
    <name evidence="1" type="ORF">OM076_10525</name>
</gene>
<accession>A0A9X3MT22</accession>
<organism evidence="1 2">
    <name type="scientific">Solirubrobacter ginsenosidimutans</name>
    <dbReference type="NCBI Taxonomy" id="490573"/>
    <lineage>
        <taxon>Bacteria</taxon>
        <taxon>Bacillati</taxon>
        <taxon>Actinomycetota</taxon>
        <taxon>Thermoleophilia</taxon>
        <taxon>Solirubrobacterales</taxon>
        <taxon>Solirubrobacteraceae</taxon>
        <taxon>Solirubrobacter</taxon>
    </lineage>
</organism>
<dbReference type="EMBL" id="JAPDOD010000006">
    <property type="protein sequence ID" value="MDA0160700.1"/>
    <property type="molecule type" value="Genomic_DNA"/>
</dbReference>
<dbReference type="Pfam" id="PF00378">
    <property type="entry name" value="ECH_1"/>
    <property type="match status" value="1"/>
</dbReference>
<evidence type="ECO:0000313" key="1">
    <source>
        <dbReference type="EMBL" id="MDA0160700.1"/>
    </source>
</evidence>
<proteinExistence type="predicted"/>
<dbReference type="GO" id="GO:0006635">
    <property type="term" value="P:fatty acid beta-oxidation"/>
    <property type="evidence" value="ECO:0007669"/>
    <property type="project" value="TreeGrafter"/>
</dbReference>
<dbReference type="GO" id="GO:0003824">
    <property type="term" value="F:catalytic activity"/>
    <property type="evidence" value="ECO:0007669"/>
    <property type="project" value="UniProtKB-ARBA"/>
</dbReference>
<protein>
    <submittedName>
        <fullName evidence="1">Enoyl-CoA hydratase/isomerase family protein</fullName>
    </submittedName>
</protein>
<dbReference type="SUPFAM" id="SSF52096">
    <property type="entry name" value="ClpP/crotonase"/>
    <property type="match status" value="1"/>
</dbReference>
<reference evidence="1" key="1">
    <citation type="submission" date="2022-10" db="EMBL/GenBank/DDBJ databases">
        <title>The WGS of Solirubrobacter ginsenosidimutans DSM 21036.</title>
        <authorList>
            <person name="Jiang Z."/>
        </authorList>
    </citation>
    <scope>NUCLEOTIDE SEQUENCE</scope>
    <source>
        <strain evidence="1">DSM 21036</strain>
    </source>
</reference>
<dbReference type="CDD" id="cd06558">
    <property type="entry name" value="crotonase-like"/>
    <property type="match status" value="1"/>
</dbReference>
<dbReference type="InterPro" id="IPR029045">
    <property type="entry name" value="ClpP/crotonase-like_dom_sf"/>
</dbReference>
<evidence type="ECO:0000313" key="2">
    <source>
        <dbReference type="Proteomes" id="UP001149140"/>
    </source>
</evidence>
<dbReference type="Gene3D" id="3.90.226.10">
    <property type="entry name" value="2-enoyl-CoA Hydratase, Chain A, domain 1"/>
    <property type="match status" value="1"/>
</dbReference>
<dbReference type="InterPro" id="IPR001753">
    <property type="entry name" value="Enoyl-CoA_hydra/iso"/>
</dbReference>
<comment type="caution">
    <text evidence="1">The sequence shown here is derived from an EMBL/GenBank/DDBJ whole genome shotgun (WGS) entry which is preliminary data.</text>
</comment>
<keyword evidence="2" id="KW-1185">Reference proteome</keyword>
<dbReference type="Gene3D" id="1.20.58.1300">
    <property type="match status" value="1"/>
</dbReference>
<dbReference type="RefSeq" id="WP_270039681.1">
    <property type="nucleotide sequence ID" value="NZ_JAPDOD010000006.1"/>
</dbReference>
<dbReference type="PANTHER" id="PTHR11941:SF54">
    <property type="entry name" value="ENOYL-COA HYDRATASE, MITOCHONDRIAL"/>
    <property type="match status" value="1"/>
</dbReference>